<sequence length="137" mass="15030">MAQNKTVETTNSVATFLSAIADDSKRTDSQQLVSIIEAQTGASPKMWGPAIVGFGSYHYKYESGREGDAPLVGFSPRKDALTLYLSSGFPEREPLLTQLGKHKTGKGCVYIKKLSDVNLDVLQELISHAFQYKQQTS</sequence>
<gene>
    <name evidence="2" type="ORF">BLX24_27335</name>
</gene>
<dbReference type="AlphaFoldDB" id="A0A1S2VCB3"/>
<comment type="caution">
    <text evidence="2">The sequence shown here is derived from an EMBL/GenBank/DDBJ whole genome shotgun (WGS) entry which is preliminary data.</text>
</comment>
<reference evidence="2 3" key="1">
    <citation type="submission" date="2016-10" db="EMBL/GenBank/DDBJ databases">
        <title>Arsenicibacter rosenii gen. nov., sp. nov., an efficient arsenic-methylating bacterium isolated from an arsenic-contaminated paddy soil.</title>
        <authorList>
            <person name="Huang K."/>
        </authorList>
    </citation>
    <scope>NUCLEOTIDE SEQUENCE [LARGE SCALE GENOMIC DNA]</scope>
    <source>
        <strain evidence="2 3">SM-1</strain>
    </source>
</reference>
<accession>A0A1S2VCB3</accession>
<name>A0A1S2VCB3_9BACT</name>
<organism evidence="2 3">
    <name type="scientific">Arsenicibacter rosenii</name>
    <dbReference type="NCBI Taxonomy" id="1750698"/>
    <lineage>
        <taxon>Bacteria</taxon>
        <taxon>Pseudomonadati</taxon>
        <taxon>Bacteroidota</taxon>
        <taxon>Cytophagia</taxon>
        <taxon>Cytophagales</taxon>
        <taxon>Spirosomataceae</taxon>
        <taxon>Arsenicibacter</taxon>
    </lineage>
</organism>
<dbReference type="Pfam" id="PF08818">
    <property type="entry name" value="DUF1801"/>
    <property type="match status" value="1"/>
</dbReference>
<dbReference type="SUPFAM" id="SSF159888">
    <property type="entry name" value="YdhG-like"/>
    <property type="match status" value="1"/>
</dbReference>
<dbReference type="Proteomes" id="UP000181790">
    <property type="component" value="Unassembled WGS sequence"/>
</dbReference>
<evidence type="ECO:0000313" key="2">
    <source>
        <dbReference type="EMBL" id="OIN55955.1"/>
    </source>
</evidence>
<evidence type="ECO:0000313" key="3">
    <source>
        <dbReference type="Proteomes" id="UP000181790"/>
    </source>
</evidence>
<feature type="domain" description="YdhG-like" evidence="1">
    <location>
        <begin position="26"/>
        <end position="129"/>
    </location>
</feature>
<dbReference type="EMBL" id="MORL01000031">
    <property type="protein sequence ID" value="OIN55955.1"/>
    <property type="molecule type" value="Genomic_DNA"/>
</dbReference>
<protein>
    <recommendedName>
        <fullName evidence="1">YdhG-like domain-containing protein</fullName>
    </recommendedName>
</protein>
<dbReference type="OrthoDB" id="5951444at2"/>
<proteinExistence type="predicted"/>
<evidence type="ECO:0000259" key="1">
    <source>
        <dbReference type="Pfam" id="PF08818"/>
    </source>
</evidence>
<dbReference type="RefSeq" id="WP_071506416.1">
    <property type="nucleotide sequence ID" value="NZ_MORL01000031.1"/>
</dbReference>
<dbReference type="InterPro" id="IPR014922">
    <property type="entry name" value="YdhG-like"/>
</dbReference>
<keyword evidence="3" id="KW-1185">Reference proteome</keyword>